<protein>
    <submittedName>
        <fullName evidence="2">Uncharacterized protein</fullName>
    </submittedName>
</protein>
<reference evidence="2 3" key="1">
    <citation type="submission" date="2018-08" db="EMBL/GenBank/DDBJ databases">
        <title>Paraburkholderia sp. DHOM06 isolated from forest soil.</title>
        <authorList>
            <person name="Gao Z.-H."/>
            <person name="Qiu L.-H."/>
        </authorList>
    </citation>
    <scope>NUCLEOTIDE SEQUENCE [LARGE SCALE GENOMIC DNA]</scope>
    <source>
        <strain evidence="2 3">DHOM06</strain>
    </source>
</reference>
<feature type="compositionally biased region" description="Low complexity" evidence="1">
    <location>
        <begin position="223"/>
        <end position="234"/>
    </location>
</feature>
<evidence type="ECO:0000313" key="3">
    <source>
        <dbReference type="Proteomes" id="UP000256838"/>
    </source>
</evidence>
<accession>A0A3D8K777</accession>
<organism evidence="2 3">
    <name type="scientific">Trinickia dinghuensis</name>
    <dbReference type="NCBI Taxonomy" id="2291023"/>
    <lineage>
        <taxon>Bacteria</taxon>
        <taxon>Pseudomonadati</taxon>
        <taxon>Pseudomonadota</taxon>
        <taxon>Betaproteobacteria</taxon>
        <taxon>Burkholderiales</taxon>
        <taxon>Burkholderiaceae</taxon>
        <taxon>Trinickia</taxon>
    </lineage>
</organism>
<gene>
    <name evidence="2" type="ORF">DWV00_03125</name>
</gene>
<feature type="region of interest" description="Disordered" evidence="1">
    <location>
        <begin position="214"/>
        <end position="266"/>
    </location>
</feature>
<evidence type="ECO:0000313" key="2">
    <source>
        <dbReference type="EMBL" id="RDV00757.1"/>
    </source>
</evidence>
<comment type="caution">
    <text evidence="2">The sequence shown here is derived from an EMBL/GenBank/DDBJ whole genome shotgun (WGS) entry which is preliminary data.</text>
</comment>
<evidence type="ECO:0000256" key="1">
    <source>
        <dbReference type="SAM" id="MobiDB-lite"/>
    </source>
</evidence>
<proteinExistence type="predicted"/>
<dbReference type="AlphaFoldDB" id="A0A3D8K777"/>
<name>A0A3D8K777_9BURK</name>
<sequence>MRADTDRATRLEEVIMQHTVIAFFDTYPQAEVARDALVAAGIARENVTLQAKCEPTFASDATSAYEAAPAANEGLLANIERFFESLFESVPPQRERAHYAEAVRRGAVMICVDAATDPLARITRATLDAMGPLDIEERAATWSPPADEATRSHSPLEELGLRSSVPVRPLAHGTHGTVYSYARDGVVEPAPGERLATEAAATAVAAGSAPGMGAVFTSGRTDSASAPAAAPAPAREGSTSRPPAVPDEYLQNEETFHGDEPSSKTR</sequence>
<feature type="compositionally biased region" description="Basic and acidic residues" evidence="1">
    <location>
        <begin position="254"/>
        <end position="266"/>
    </location>
</feature>
<dbReference type="Proteomes" id="UP000256838">
    <property type="component" value="Unassembled WGS sequence"/>
</dbReference>
<dbReference type="EMBL" id="QRGA01000001">
    <property type="protein sequence ID" value="RDV00757.1"/>
    <property type="molecule type" value="Genomic_DNA"/>
</dbReference>
<keyword evidence="3" id="KW-1185">Reference proteome</keyword>